<evidence type="ECO:0000256" key="2">
    <source>
        <dbReference type="ARBA" id="ARBA00022908"/>
    </source>
</evidence>
<dbReference type="RefSeq" id="WP_103975626.1">
    <property type="nucleotide sequence ID" value="NZ_PGFZ01000016.1"/>
</dbReference>
<organism evidence="8 9">
    <name type="scientific">Methylovulum psychrotolerans</name>
    <dbReference type="NCBI Taxonomy" id="1704499"/>
    <lineage>
        <taxon>Bacteria</taxon>
        <taxon>Pseudomonadati</taxon>
        <taxon>Pseudomonadota</taxon>
        <taxon>Gammaproteobacteria</taxon>
        <taxon>Methylococcales</taxon>
        <taxon>Methylococcaceae</taxon>
        <taxon>Methylovulum</taxon>
    </lineage>
</organism>
<dbReference type="SUPFAM" id="SSF53041">
    <property type="entry name" value="Resolvase-like"/>
    <property type="match status" value="1"/>
</dbReference>
<feature type="domain" description="Resolvase/invertase-type recombinase catalytic" evidence="7">
    <location>
        <begin position="4"/>
        <end position="137"/>
    </location>
</feature>
<gene>
    <name evidence="8" type="ORF">AADEFJLK_04157</name>
</gene>
<dbReference type="PANTHER" id="PTHR30461:SF26">
    <property type="entry name" value="RESOLVASE HOMOLOG YNEB"/>
    <property type="match status" value="1"/>
</dbReference>
<evidence type="ECO:0000313" key="8">
    <source>
        <dbReference type="EMBL" id="POZ50033.1"/>
    </source>
</evidence>
<dbReference type="PROSITE" id="PS00397">
    <property type="entry name" value="RECOMBINASES_1"/>
    <property type="match status" value="1"/>
</dbReference>
<dbReference type="GO" id="GO:0003677">
    <property type="term" value="F:DNA binding"/>
    <property type="evidence" value="ECO:0007669"/>
    <property type="project" value="UniProtKB-KW"/>
</dbReference>
<evidence type="ECO:0000259" key="7">
    <source>
        <dbReference type="PROSITE" id="PS51736"/>
    </source>
</evidence>
<accession>A0A2S5CGU2</accession>
<protein>
    <submittedName>
        <fullName evidence="8">DNA-invertase</fullName>
    </submittedName>
</protein>
<comment type="similarity">
    <text evidence="1">Belongs to the site-specific recombinase resolvase family.</text>
</comment>
<reference evidence="8 9" key="1">
    <citation type="submission" date="2017-11" db="EMBL/GenBank/DDBJ databases">
        <title>Draft Genome Sequence of Methylobacter psychrotolerans Sph1T, an Obligate Methanotroph from Low-Temperature Environments.</title>
        <authorList>
            <person name="Oshkin I.Y."/>
            <person name="Miroshnikov K."/>
            <person name="Belova S.E."/>
            <person name="Korzhenkov A."/>
            <person name="Toshchakov S.V."/>
            <person name="Dedysh S.N."/>
        </authorList>
    </citation>
    <scope>NUCLEOTIDE SEQUENCE [LARGE SCALE GENOMIC DNA]</scope>
    <source>
        <strain evidence="8 9">Sph1</strain>
    </source>
</reference>
<dbReference type="GO" id="GO:0000150">
    <property type="term" value="F:DNA strand exchange activity"/>
    <property type="evidence" value="ECO:0007669"/>
    <property type="project" value="InterPro"/>
</dbReference>
<dbReference type="CDD" id="cd03768">
    <property type="entry name" value="SR_ResInv"/>
    <property type="match status" value="1"/>
</dbReference>
<evidence type="ECO:0000313" key="9">
    <source>
        <dbReference type="Proteomes" id="UP000237423"/>
    </source>
</evidence>
<evidence type="ECO:0000256" key="3">
    <source>
        <dbReference type="ARBA" id="ARBA00023125"/>
    </source>
</evidence>
<dbReference type="Gene3D" id="3.40.50.1390">
    <property type="entry name" value="Resolvase, N-terminal catalytic domain"/>
    <property type="match status" value="1"/>
</dbReference>
<dbReference type="Pfam" id="PF00239">
    <property type="entry name" value="Resolvase"/>
    <property type="match status" value="1"/>
</dbReference>
<evidence type="ECO:0000256" key="4">
    <source>
        <dbReference type="ARBA" id="ARBA00023172"/>
    </source>
</evidence>
<keyword evidence="3" id="KW-0238">DNA-binding</keyword>
<evidence type="ECO:0000256" key="5">
    <source>
        <dbReference type="PIRSR" id="PIRSR606118-50"/>
    </source>
</evidence>
<evidence type="ECO:0000256" key="1">
    <source>
        <dbReference type="ARBA" id="ARBA00009913"/>
    </source>
</evidence>
<feature type="active site" description="O-(5'-phospho-DNA)-serine intermediate" evidence="5 6">
    <location>
        <position position="12"/>
    </location>
</feature>
<sequence length="182" mass="20638">MTGQQVGYIRVSSAQQNTDRQLADIKLDKTFEDKVSAKDTSRPQLQACLNHLREGDTLHVHSIDRLARNLFDLQQIVTDLAGQGVCIHFHKENMAFSGAANPMQELMLQMLGAFAQFERALIKERQKEGIEQCWSDLGSDDDTDNLHIFGFQWRDTTPDALAFERLMQEAVQVIDGWIAGQF</sequence>
<name>A0A2S5CGU2_9GAMM</name>
<dbReference type="SMART" id="SM00857">
    <property type="entry name" value="Resolvase"/>
    <property type="match status" value="1"/>
</dbReference>
<dbReference type="InterPro" id="IPR050639">
    <property type="entry name" value="SSR_resolvase"/>
</dbReference>
<dbReference type="InterPro" id="IPR006118">
    <property type="entry name" value="Recombinase_CS"/>
</dbReference>
<dbReference type="GO" id="GO:0015074">
    <property type="term" value="P:DNA integration"/>
    <property type="evidence" value="ECO:0007669"/>
    <property type="project" value="UniProtKB-KW"/>
</dbReference>
<keyword evidence="4" id="KW-0233">DNA recombination</keyword>
<keyword evidence="2" id="KW-0229">DNA integration</keyword>
<dbReference type="InterPro" id="IPR036162">
    <property type="entry name" value="Resolvase-like_N_sf"/>
</dbReference>
<dbReference type="EMBL" id="PGFZ01000016">
    <property type="protein sequence ID" value="POZ50033.1"/>
    <property type="molecule type" value="Genomic_DNA"/>
</dbReference>
<dbReference type="Proteomes" id="UP000237423">
    <property type="component" value="Unassembled WGS sequence"/>
</dbReference>
<comment type="caution">
    <text evidence="8">The sequence shown here is derived from an EMBL/GenBank/DDBJ whole genome shotgun (WGS) entry which is preliminary data.</text>
</comment>
<dbReference type="InterPro" id="IPR006119">
    <property type="entry name" value="Resolv_N"/>
</dbReference>
<dbReference type="AlphaFoldDB" id="A0A2S5CGU2"/>
<proteinExistence type="inferred from homology"/>
<dbReference type="PROSITE" id="PS51736">
    <property type="entry name" value="RECOMBINASES_3"/>
    <property type="match status" value="1"/>
</dbReference>
<dbReference type="PANTHER" id="PTHR30461">
    <property type="entry name" value="DNA-INVERTASE FROM LAMBDOID PROPHAGE"/>
    <property type="match status" value="1"/>
</dbReference>
<evidence type="ECO:0000256" key="6">
    <source>
        <dbReference type="PROSITE-ProRule" id="PRU10137"/>
    </source>
</evidence>